<dbReference type="Proteomes" id="UP001642540">
    <property type="component" value="Unassembled WGS sequence"/>
</dbReference>
<name>A0ABP1PYW8_9HEXA</name>
<gene>
    <name evidence="1" type="ORF">ODALV1_LOCUS5380</name>
</gene>
<proteinExistence type="predicted"/>
<dbReference type="EMBL" id="CAXLJM020000016">
    <property type="protein sequence ID" value="CAL8083030.1"/>
    <property type="molecule type" value="Genomic_DNA"/>
</dbReference>
<comment type="caution">
    <text evidence="1">The sequence shown here is derived from an EMBL/GenBank/DDBJ whole genome shotgun (WGS) entry which is preliminary data.</text>
</comment>
<organism evidence="1 2">
    <name type="scientific">Orchesella dallaii</name>
    <dbReference type="NCBI Taxonomy" id="48710"/>
    <lineage>
        <taxon>Eukaryota</taxon>
        <taxon>Metazoa</taxon>
        <taxon>Ecdysozoa</taxon>
        <taxon>Arthropoda</taxon>
        <taxon>Hexapoda</taxon>
        <taxon>Collembola</taxon>
        <taxon>Entomobryomorpha</taxon>
        <taxon>Entomobryoidea</taxon>
        <taxon>Orchesellidae</taxon>
        <taxon>Orchesellinae</taxon>
        <taxon>Orchesella</taxon>
    </lineage>
</organism>
<sequence>MPIARVFGVDTMTYYVNKKFAGGKFLLPYEGVKDDPIQMGGDILVNRDGKIELVFLSKSPMDRINIPNVIQLLKEKNSSQ</sequence>
<evidence type="ECO:0000313" key="2">
    <source>
        <dbReference type="Proteomes" id="UP001642540"/>
    </source>
</evidence>
<keyword evidence="2" id="KW-1185">Reference proteome</keyword>
<reference evidence="1 2" key="1">
    <citation type="submission" date="2024-08" db="EMBL/GenBank/DDBJ databases">
        <authorList>
            <person name="Cucini C."/>
            <person name="Frati F."/>
        </authorList>
    </citation>
    <scope>NUCLEOTIDE SEQUENCE [LARGE SCALE GENOMIC DNA]</scope>
</reference>
<evidence type="ECO:0000313" key="1">
    <source>
        <dbReference type="EMBL" id="CAL8083030.1"/>
    </source>
</evidence>
<protein>
    <submittedName>
        <fullName evidence="1">Uncharacterized protein</fullName>
    </submittedName>
</protein>
<accession>A0ABP1PYW8</accession>